<dbReference type="OMA" id="THECHEN"/>
<keyword evidence="10" id="KW-0808">Transferase</keyword>
<dbReference type="SUPFAM" id="SSF56112">
    <property type="entry name" value="Protein kinase-like (PK-like)"/>
    <property type="match status" value="1"/>
</dbReference>
<proteinExistence type="predicted"/>
<dbReference type="SMART" id="SM00220">
    <property type="entry name" value="S_TKc"/>
    <property type="match status" value="1"/>
</dbReference>
<sequence length="1701" mass="188668">MPSLCYPLLLSFIVYLACSVGCGYDECSYCNWANTCTQCYSGSHRDADFSYCYKCRRECKECNGERVCTLCVDGYYLLQEGSDLQTCRPCSIGCKTCTSVNQCSSCDSSFFLDTKTQKCNKCIAGCASCSQSDKCEICERGYTNINGLCYDCSSYSCMTNCQKGTFLSTTGCLSCPSQCISCTMYSQCTACKDGYYLSNSGECKTCNSAMSGCLKCSSQTTCLNCGQHYRLLTDGSCSKCPDNYMTPGVDTCSNKNYPRNCMSGYTDPYDYCEKCPDNCHMCTTLKHTCVTCQMGYYLSGSNCKKCVSGCDYCTNESSCVRCKVGYVNWGSYCVPCTQYEGCKYCQNECKQCENGYYLSGSTCVKCANCLMCDSGKCHVCASMYTPSIGSSCDLCENVISGCVSCSSTSPTCLKCIEGQTLYDNKCYECTIINPHCTTCSITSPSCLKCDENYNLVDAKCVSTSIAIPNCIVGTRDENKCVKCNTSYVLSTDHFSCNLCSSEFGHCLSCSQINYECTKCDIEYGITLSSTCSLCSEDATGCISPQNGICPNGLSPFDNFCFDCKTKISNCSSCSTISWQCADCDATSNFTNLNGVCTLCDIPNCFKCSSSSYECLECGTGFYVESGNCTKLCGTDELCIKCENDKCSHCKIGYHINEYYECVECTDTLCTLPENNMCKPGQFLSKGYCWETSLYKKNCEYANPSYDNCLYCKTGFGFNATNNCLPCESGCESCLYDYQKCIKCKSGYVTKSQKCYPFTRELCDTFNDKIGCEGCKDTFNIVNGNCVTNTEPNCLVSNGDSCEICDNNYYYDNSSNSCVLYTENVCLYLTKSKCMLCSDGYYLKYNDNANECLPCPANCTTCIYDQYSSKVLCLSCSALSHYIVDGSCEIKPSHCIATSLKKCDICEQGYYISNTSCEQCASPCVLCLNSSLCTKCEGDYVLRNGVCSKIQNCTSIQNGECLLCDDGNYLTTDGGCSLCVSNCKSCKTETACSQCKPGYLLTADFLCKLPQSINSNVTSVLSTGVVSTKSEIYTRIAVTNCMEQTESGCIRCNKGYFIDKNMCKQCSQNCTYCNNYNECVTCENSMKPNTTTFACEVVTAIPNCKLMFNLKATCAVCDSGYIKDNQENCVKCDEECSQCDKTPNNCISCSSNYYMKGGKCELTSTIKHCLLGGKVGCDLCEIGYYNTIDSCSVCDVKCISCNSSTSCMSCKDNYILTNGICDELNIINFCSSSHDGICNNCKEGYHITSAHLCDKDTKLGLILGASISAFIVLLLLVVILTMIVFFLLRKKKEDMKTLFKMKDSNITFEPIPNKKICTNKLILHFNEDSEFIDVCEETRELLCIGNNCSHTLKLQLTSISLERCETSITPDIVVMKPGEACEFEIKIKPLCTCRIDSSIKIVYVDLKTSQENSCDIKIDVQTKLTSKLDYSELELEKKLGEGSFGVVYKGKFRGDDVAIKKLKTSEDLANEALDEFEREVSMLDKFRSEYIVHFYGAVFIPNKICMVTEFAKYGSARDLILDTTMTKPDYPIQLRLCLDAAKGVLYLHTNGIIHRDIKPDNILVFSLDRTENVIAKLTDFGSSRNVNLLMTNMTFTKGIGTPIYMAPEILQQEKYKKSADIFSLAVTMLELTKWGEVYEKSQFKFPWIIAEYVSNGLRLNRPENVKESIYEVIQKCWKHNPIERLEVSSVVSKLQELYEQEE</sequence>
<evidence type="ECO:0000256" key="4">
    <source>
        <dbReference type="PROSITE-ProRule" id="PRU00206"/>
    </source>
</evidence>
<organism evidence="10 11">
    <name type="scientific">Entamoeba invadens IP1</name>
    <dbReference type="NCBI Taxonomy" id="370355"/>
    <lineage>
        <taxon>Eukaryota</taxon>
        <taxon>Amoebozoa</taxon>
        <taxon>Evosea</taxon>
        <taxon>Archamoebae</taxon>
        <taxon>Mastigamoebida</taxon>
        <taxon>Entamoebidae</taxon>
        <taxon>Entamoeba</taxon>
    </lineage>
</organism>
<dbReference type="GO" id="GO:0005524">
    <property type="term" value="F:ATP binding"/>
    <property type="evidence" value="ECO:0007669"/>
    <property type="project" value="UniProtKB-UniRule"/>
</dbReference>
<evidence type="ECO:0000256" key="5">
    <source>
        <dbReference type="PROSITE-ProRule" id="PRU10141"/>
    </source>
</evidence>
<keyword evidence="2 5" id="KW-0547">Nucleotide-binding</keyword>
<dbReference type="PROSITE" id="PS00107">
    <property type="entry name" value="PROTEIN_KINASE_ATP"/>
    <property type="match status" value="1"/>
</dbReference>
<feature type="signal peptide" evidence="7">
    <location>
        <begin position="1"/>
        <end position="19"/>
    </location>
</feature>
<evidence type="ECO:0000256" key="3">
    <source>
        <dbReference type="ARBA" id="ARBA00022840"/>
    </source>
</evidence>
<dbReference type="PROSITE" id="PS50011">
    <property type="entry name" value="PROTEIN_KINASE_DOM"/>
    <property type="match status" value="1"/>
</dbReference>
<dbReference type="InterPro" id="IPR001368">
    <property type="entry name" value="TNFR/NGFR_Cys_rich_reg"/>
</dbReference>
<protein>
    <submittedName>
        <fullName evidence="10">Protein serine/threonine kinase, putative</fullName>
        <ecNumber evidence="10">2.7.11.25</ecNumber>
    </submittedName>
</protein>
<dbReference type="SMART" id="SM00181">
    <property type="entry name" value="EGF"/>
    <property type="match status" value="13"/>
</dbReference>
<dbReference type="Pfam" id="PF07714">
    <property type="entry name" value="PK_Tyr_Ser-Thr"/>
    <property type="match status" value="1"/>
</dbReference>
<dbReference type="CDD" id="cd13999">
    <property type="entry name" value="STKc_MAP3K-like"/>
    <property type="match status" value="1"/>
</dbReference>
<dbReference type="Gene3D" id="3.30.200.20">
    <property type="entry name" value="Phosphorylase Kinase, domain 1"/>
    <property type="match status" value="1"/>
</dbReference>
<keyword evidence="1" id="KW-0723">Serine/threonine-protein kinase</keyword>
<dbReference type="InterPro" id="IPR006212">
    <property type="entry name" value="Furin_repeat"/>
</dbReference>
<dbReference type="PROSITE" id="PS50050">
    <property type="entry name" value="TNFR_NGFR_2"/>
    <property type="match status" value="1"/>
</dbReference>
<keyword evidence="6" id="KW-0812">Transmembrane</keyword>
<dbReference type="EC" id="2.7.11.25" evidence="10"/>
<accession>L7FKG3</accession>
<evidence type="ECO:0000256" key="1">
    <source>
        <dbReference type="ARBA" id="ARBA00022527"/>
    </source>
</evidence>
<name>L7FKG3_ENTIV</name>
<dbReference type="PROSITE" id="PS00108">
    <property type="entry name" value="PROTEIN_KINASE_ST"/>
    <property type="match status" value="1"/>
</dbReference>
<evidence type="ECO:0000256" key="7">
    <source>
        <dbReference type="SAM" id="SignalP"/>
    </source>
</evidence>
<keyword evidence="6" id="KW-0472">Membrane</keyword>
<comment type="caution">
    <text evidence="4">Lacks conserved residue(s) required for the propagation of feature annotation.</text>
</comment>
<feature type="binding site" evidence="5">
    <location>
        <position position="1460"/>
    </location>
    <ligand>
        <name>ATP</name>
        <dbReference type="ChEBI" id="CHEBI:30616"/>
    </ligand>
</feature>
<dbReference type="Gene3D" id="1.10.510.10">
    <property type="entry name" value="Transferase(Phosphotransferase) domain 1"/>
    <property type="match status" value="1"/>
</dbReference>
<dbReference type="InterPro" id="IPR017441">
    <property type="entry name" value="Protein_kinase_ATP_BS"/>
</dbReference>
<dbReference type="PANTHER" id="PTHR45756">
    <property type="entry name" value="PALMITOYLTRANSFERASE"/>
    <property type="match status" value="1"/>
</dbReference>
<dbReference type="SUPFAM" id="SSF57184">
    <property type="entry name" value="Growth factor receptor domain"/>
    <property type="match status" value="8"/>
</dbReference>
<dbReference type="SMART" id="SM00261">
    <property type="entry name" value="FU"/>
    <property type="match status" value="13"/>
</dbReference>
<keyword evidence="11" id="KW-1185">Reference proteome</keyword>
<dbReference type="InterPro" id="IPR053215">
    <property type="entry name" value="TKL_Ser/Thr_kinase"/>
</dbReference>
<evidence type="ECO:0000256" key="2">
    <source>
        <dbReference type="ARBA" id="ARBA00022741"/>
    </source>
</evidence>
<dbReference type="GeneID" id="14885318"/>
<dbReference type="PANTHER" id="PTHR45756:SF1">
    <property type="entry name" value="PROTEIN KINASE DOMAIN CONTAINING PROTEIN"/>
    <property type="match status" value="1"/>
</dbReference>
<keyword evidence="7" id="KW-0732">Signal</keyword>
<feature type="domain" description="TNFR-Cys" evidence="9">
    <location>
        <begin position="616"/>
        <end position="669"/>
    </location>
</feature>
<dbReference type="RefSeq" id="XP_004185704.1">
    <property type="nucleotide sequence ID" value="XM_004185656.1"/>
</dbReference>
<evidence type="ECO:0000256" key="6">
    <source>
        <dbReference type="SAM" id="Phobius"/>
    </source>
</evidence>
<dbReference type="Proteomes" id="UP000014680">
    <property type="component" value="Unassembled WGS sequence"/>
</dbReference>
<evidence type="ECO:0000259" key="8">
    <source>
        <dbReference type="PROSITE" id="PS50011"/>
    </source>
</evidence>
<dbReference type="OrthoDB" id="28272at2759"/>
<dbReference type="InterPro" id="IPR000742">
    <property type="entry name" value="EGF"/>
</dbReference>
<dbReference type="GO" id="GO:0004709">
    <property type="term" value="F:MAP kinase kinase kinase activity"/>
    <property type="evidence" value="ECO:0007669"/>
    <property type="project" value="UniProtKB-EC"/>
</dbReference>
<dbReference type="VEuPathDB" id="AmoebaDB:EIN_296680"/>
<feature type="transmembrane region" description="Helical" evidence="6">
    <location>
        <begin position="1258"/>
        <end position="1287"/>
    </location>
</feature>
<keyword evidence="6" id="KW-1133">Transmembrane helix</keyword>
<feature type="repeat" description="TNFR-Cys" evidence="4">
    <location>
        <begin position="616"/>
        <end position="669"/>
    </location>
</feature>
<dbReference type="InterPro" id="IPR009030">
    <property type="entry name" value="Growth_fac_rcpt_cys_sf"/>
</dbReference>
<feature type="chain" id="PRO_5003973478" evidence="7">
    <location>
        <begin position="20"/>
        <end position="1701"/>
    </location>
</feature>
<evidence type="ECO:0000259" key="9">
    <source>
        <dbReference type="PROSITE" id="PS50050"/>
    </source>
</evidence>
<dbReference type="KEGG" id="eiv:EIN_296680"/>
<keyword evidence="3 5" id="KW-0067">ATP-binding</keyword>
<keyword evidence="10" id="KW-0418">Kinase</keyword>
<evidence type="ECO:0000313" key="11">
    <source>
        <dbReference type="Proteomes" id="UP000014680"/>
    </source>
</evidence>
<dbReference type="InterPro" id="IPR000719">
    <property type="entry name" value="Prot_kinase_dom"/>
</dbReference>
<dbReference type="InterPro" id="IPR001245">
    <property type="entry name" value="Ser-Thr/Tyr_kinase_cat_dom"/>
</dbReference>
<reference evidence="10 11" key="1">
    <citation type="submission" date="2012-10" db="EMBL/GenBank/DDBJ databases">
        <authorList>
            <person name="Zafar N."/>
            <person name="Inman J."/>
            <person name="Hall N."/>
            <person name="Lorenzi H."/>
            <person name="Caler E."/>
        </authorList>
    </citation>
    <scope>NUCLEOTIDE SEQUENCE [LARGE SCALE GENOMIC DNA]</scope>
    <source>
        <strain evidence="10 11">IP1</strain>
    </source>
</reference>
<feature type="domain" description="Protein kinase" evidence="8">
    <location>
        <begin position="1432"/>
        <end position="1697"/>
    </location>
</feature>
<dbReference type="EMBL" id="KB206986">
    <property type="protein sequence ID" value="ELP86358.1"/>
    <property type="molecule type" value="Genomic_DNA"/>
</dbReference>
<evidence type="ECO:0000313" key="10">
    <source>
        <dbReference type="EMBL" id="ELP86358.1"/>
    </source>
</evidence>
<dbReference type="InterPro" id="IPR008271">
    <property type="entry name" value="Ser/Thr_kinase_AS"/>
</dbReference>
<gene>
    <name evidence="10" type="ORF">EIN_296680</name>
</gene>
<dbReference type="Gene3D" id="2.10.220.10">
    <property type="entry name" value="Hormone Receptor, Insulin-like Growth Factor Receptor 1, Chain A, domain 2"/>
    <property type="match status" value="2"/>
</dbReference>
<dbReference type="InterPro" id="IPR011009">
    <property type="entry name" value="Kinase-like_dom_sf"/>
</dbReference>